<evidence type="ECO:0000313" key="1">
    <source>
        <dbReference type="EMBL" id="CAG8487773.1"/>
    </source>
</evidence>
<gene>
    <name evidence="1" type="ORF">ACOLOM_LOCUS2254</name>
</gene>
<evidence type="ECO:0000313" key="2">
    <source>
        <dbReference type="Proteomes" id="UP000789525"/>
    </source>
</evidence>
<protein>
    <submittedName>
        <fullName evidence="1">10967_t:CDS:1</fullName>
    </submittedName>
</protein>
<dbReference type="EMBL" id="CAJVPT010002817">
    <property type="protein sequence ID" value="CAG8487773.1"/>
    <property type="molecule type" value="Genomic_DNA"/>
</dbReference>
<sequence>MKIYRLLDTAVGCQNCQEDTIQSFVRKDVNSFRPPSPEDDEMDSAIDVPVSTPENPVSFLGLRSPSLSPPNQKIPPPLTRKEDLLLDNADLWEQFYKVDNEMIITKSGRCIFPLLKFNPVSLDSTARYTFVLDFTQVSPSRYRFKKGDWVSIGIDKRKFSTSSKNGKPIRNGKVDGRPYTHPDSPQSGAYWARFGVFFPKIKLTNRPRHNLSSCKSGKRGPRVNGENESAYDLPDGHFCLTSFHKYQPRVRMIKHSSSTSREDKELIFTFRETTFIAVTHYQNDAVNTLKKNYNPHAKGFKDMENHCPIGGYSEESDNEVDSNGKISPQGETTPTPSHFATSPSQSTSDLTLDHSTLMSINEPPEFSNRTGPNGLRRSSTKGSPPRQVTINDPGNRVKVVKNIPLATNQKQKVEAPPPIAIPIGGSLLDVRSSPNPTTNFTAEGTPRFNGSTLTLPEGMVVQGLHTPITPFGSIVSANEFPWDRSPPFDNERSENISTLDLKSKQLNFHASPVTPVTPENDYFSTSASTNVYTCRLKHAENENRKLREFIRERYGAEAEKEADVVVAFGSNDESH</sequence>
<keyword evidence="2" id="KW-1185">Reference proteome</keyword>
<accession>A0ACA9KQP8</accession>
<proteinExistence type="predicted"/>
<dbReference type="Proteomes" id="UP000789525">
    <property type="component" value="Unassembled WGS sequence"/>
</dbReference>
<organism evidence="1 2">
    <name type="scientific">Acaulospora colombiana</name>
    <dbReference type="NCBI Taxonomy" id="27376"/>
    <lineage>
        <taxon>Eukaryota</taxon>
        <taxon>Fungi</taxon>
        <taxon>Fungi incertae sedis</taxon>
        <taxon>Mucoromycota</taxon>
        <taxon>Glomeromycotina</taxon>
        <taxon>Glomeromycetes</taxon>
        <taxon>Diversisporales</taxon>
        <taxon>Acaulosporaceae</taxon>
        <taxon>Acaulospora</taxon>
    </lineage>
</organism>
<comment type="caution">
    <text evidence="1">The sequence shown here is derived from an EMBL/GenBank/DDBJ whole genome shotgun (WGS) entry which is preliminary data.</text>
</comment>
<name>A0ACA9KQP8_9GLOM</name>
<reference evidence="1" key="1">
    <citation type="submission" date="2021-06" db="EMBL/GenBank/DDBJ databases">
        <authorList>
            <person name="Kallberg Y."/>
            <person name="Tangrot J."/>
            <person name="Rosling A."/>
        </authorList>
    </citation>
    <scope>NUCLEOTIDE SEQUENCE</scope>
    <source>
        <strain evidence="1">CL356</strain>
    </source>
</reference>